<accession>A0A6P6FUV2</accession>
<dbReference type="RefSeq" id="XP_024925588.3">
    <property type="nucleotide sequence ID" value="XM_025069820.3"/>
</dbReference>
<keyword evidence="5 7" id="KW-0472">Membrane</keyword>
<evidence type="ECO:0000256" key="7">
    <source>
        <dbReference type="SAM" id="Phobius"/>
    </source>
</evidence>
<dbReference type="InterPro" id="IPR052222">
    <property type="entry name" value="DESIGUAL"/>
</dbReference>
<feature type="transmembrane region" description="Helical" evidence="7">
    <location>
        <begin position="95"/>
        <end position="120"/>
    </location>
</feature>
<protein>
    <submittedName>
        <fullName evidence="9">Protein VASCULATURE COMPLEXITY AND CONNECTIVITY-like</fullName>
    </submittedName>
</protein>
<dbReference type="GeneID" id="112490246"/>
<dbReference type="PANTHER" id="PTHR31769">
    <property type="entry name" value="OS07G0462200 PROTEIN-RELATED"/>
    <property type="match status" value="1"/>
</dbReference>
<keyword evidence="3" id="KW-0732">Signal</keyword>
<evidence type="ECO:0000256" key="2">
    <source>
        <dbReference type="ARBA" id="ARBA00022692"/>
    </source>
</evidence>
<dbReference type="Proteomes" id="UP001652623">
    <property type="component" value="Chromosome 1"/>
</dbReference>
<evidence type="ECO:0000256" key="1">
    <source>
        <dbReference type="ARBA" id="ARBA00004127"/>
    </source>
</evidence>
<name>A0A6P6FUV2_ZIZJJ</name>
<keyword evidence="8" id="KW-1185">Reference proteome</keyword>
<dbReference type="InParanoid" id="A0A6P6FUV2"/>
<sequence>MLHSETPTSSLTCLAIKLSPLCPFKLLLLLLLLLLEVQVQKMGKSGAVVCLTILAMDVIAGVLSFQAEINKNKVLNRLHRVECDEERGISETFKLGLAATLLLATAHIMANLLAGCMCFCNSMEKLETSSSNLQICFACLISSWITAAVGFPALIIGMLENSKSQGLCRNILHHHFLLIGGILCFVHSLFCIAFYVVLTISFGNQTTSGNNHHQLYP</sequence>
<evidence type="ECO:0000256" key="5">
    <source>
        <dbReference type="ARBA" id="ARBA00023136"/>
    </source>
</evidence>
<dbReference type="KEGG" id="zju:112490246"/>
<reference evidence="8" key="1">
    <citation type="submission" date="2025-05" db="UniProtKB">
        <authorList>
            <consortium name="RefSeq"/>
        </authorList>
    </citation>
    <scope>NUCLEOTIDE SEQUENCE [LARGE SCALE GENOMIC DNA]</scope>
</reference>
<feature type="transmembrane region" description="Helical" evidence="7">
    <location>
        <begin position="132"/>
        <end position="156"/>
    </location>
</feature>
<feature type="transmembrane region" description="Helical" evidence="7">
    <location>
        <begin position="176"/>
        <end position="198"/>
    </location>
</feature>
<keyword evidence="2 7" id="KW-0812">Transmembrane</keyword>
<organism evidence="8 9">
    <name type="scientific">Ziziphus jujuba</name>
    <name type="common">Chinese jujube</name>
    <name type="synonym">Ziziphus sativa</name>
    <dbReference type="NCBI Taxonomy" id="326968"/>
    <lineage>
        <taxon>Eukaryota</taxon>
        <taxon>Viridiplantae</taxon>
        <taxon>Streptophyta</taxon>
        <taxon>Embryophyta</taxon>
        <taxon>Tracheophyta</taxon>
        <taxon>Spermatophyta</taxon>
        <taxon>Magnoliopsida</taxon>
        <taxon>eudicotyledons</taxon>
        <taxon>Gunneridae</taxon>
        <taxon>Pentapetalae</taxon>
        <taxon>rosids</taxon>
        <taxon>fabids</taxon>
        <taxon>Rosales</taxon>
        <taxon>Rhamnaceae</taxon>
        <taxon>Paliureae</taxon>
        <taxon>Ziziphus</taxon>
    </lineage>
</organism>
<feature type="transmembrane region" description="Helical" evidence="7">
    <location>
        <begin position="14"/>
        <end position="35"/>
    </location>
</feature>
<evidence type="ECO:0000256" key="4">
    <source>
        <dbReference type="ARBA" id="ARBA00022989"/>
    </source>
</evidence>
<evidence type="ECO:0000313" key="9">
    <source>
        <dbReference type="RefSeq" id="XP_024925588.3"/>
    </source>
</evidence>
<dbReference type="GO" id="GO:0012505">
    <property type="term" value="C:endomembrane system"/>
    <property type="evidence" value="ECO:0007669"/>
    <property type="project" value="UniProtKB-SubCell"/>
</dbReference>
<dbReference type="Pfam" id="PF06749">
    <property type="entry name" value="DUF1218"/>
    <property type="match status" value="1"/>
</dbReference>
<dbReference type="AlphaFoldDB" id="A0A6P6FUV2"/>
<evidence type="ECO:0000313" key="8">
    <source>
        <dbReference type="Proteomes" id="UP001652623"/>
    </source>
</evidence>
<keyword evidence="4 7" id="KW-1133">Transmembrane helix</keyword>
<dbReference type="InterPro" id="IPR009606">
    <property type="entry name" value="DEAL/Modifying_wall_lignin1/2"/>
</dbReference>
<feature type="transmembrane region" description="Helical" evidence="7">
    <location>
        <begin position="47"/>
        <end position="67"/>
    </location>
</feature>
<gene>
    <name evidence="9" type="primary">LOC112490246</name>
</gene>
<reference evidence="9" key="2">
    <citation type="submission" date="2025-08" db="UniProtKB">
        <authorList>
            <consortium name="RefSeq"/>
        </authorList>
    </citation>
    <scope>IDENTIFICATION</scope>
    <source>
        <tissue evidence="9">Seedling</tissue>
    </source>
</reference>
<comment type="similarity">
    <text evidence="6">Belongs to the DESIGUAL family.</text>
</comment>
<evidence type="ECO:0000256" key="6">
    <source>
        <dbReference type="ARBA" id="ARBA00029467"/>
    </source>
</evidence>
<proteinExistence type="inferred from homology"/>
<evidence type="ECO:0000256" key="3">
    <source>
        <dbReference type="ARBA" id="ARBA00022729"/>
    </source>
</evidence>
<comment type="subcellular location">
    <subcellularLocation>
        <location evidence="1">Endomembrane system</location>
        <topology evidence="1">Multi-pass membrane protein</topology>
    </subcellularLocation>
</comment>